<dbReference type="Gene3D" id="3.40.50.1820">
    <property type="entry name" value="alpha/beta hydrolase"/>
    <property type="match status" value="1"/>
</dbReference>
<dbReference type="Pfam" id="PF07859">
    <property type="entry name" value="Abhydrolase_3"/>
    <property type="match status" value="2"/>
</dbReference>
<evidence type="ECO:0000313" key="4">
    <source>
        <dbReference type="Proteomes" id="UP000537522"/>
    </source>
</evidence>
<dbReference type="PANTHER" id="PTHR48081:SF32">
    <property type="entry name" value="ALPHA_BETA HYDROLASE FOLD-3 DOMAIN-CONTAINING PROTEIN"/>
    <property type="match status" value="1"/>
</dbReference>
<comment type="caution">
    <text evidence="3">The sequence shown here is derived from an EMBL/GenBank/DDBJ whole genome shotgun (WGS) entry which is preliminary data.</text>
</comment>
<dbReference type="Proteomes" id="UP000537522">
    <property type="component" value="Unassembled WGS sequence"/>
</dbReference>
<proteinExistence type="predicted"/>
<keyword evidence="4" id="KW-1185">Reference proteome</keyword>
<dbReference type="PANTHER" id="PTHR48081">
    <property type="entry name" value="AB HYDROLASE SUPERFAMILY PROTEIN C4A8.06C"/>
    <property type="match status" value="1"/>
</dbReference>
<accession>A0A7L0K328</accession>
<dbReference type="InterPro" id="IPR013094">
    <property type="entry name" value="AB_hydrolase_3"/>
</dbReference>
<dbReference type="AlphaFoldDB" id="A0A7L0K328"/>
<dbReference type="EMBL" id="VXAL01009499">
    <property type="protein sequence ID" value="NXK49973.1"/>
    <property type="molecule type" value="Genomic_DNA"/>
</dbReference>
<gene>
    <name evidence="3" type="primary">Aadacl4_3</name>
    <name evidence="3" type="ORF">CHATOR_R07359</name>
</gene>
<keyword evidence="1" id="KW-0378">Hydrolase</keyword>
<feature type="non-terminal residue" evidence="3">
    <location>
        <position position="344"/>
    </location>
</feature>
<feature type="non-terminal residue" evidence="3">
    <location>
        <position position="1"/>
    </location>
</feature>
<dbReference type="SUPFAM" id="SSF53474">
    <property type="entry name" value="alpha/beta-Hydrolases"/>
    <property type="match status" value="1"/>
</dbReference>
<feature type="domain" description="Alpha/beta hydrolase fold-3" evidence="2">
    <location>
        <begin position="257"/>
        <end position="321"/>
    </location>
</feature>
<evidence type="ECO:0000313" key="3">
    <source>
        <dbReference type="EMBL" id="NXK49973.1"/>
    </source>
</evidence>
<name>A0A7L0K328_CHATO</name>
<dbReference type="GO" id="GO:0016787">
    <property type="term" value="F:hydrolase activity"/>
    <property type="evidence" value="ECO:0007669"/>
    <property type="project" value="UniProtKB-KW"/>
</dbReference>
<evidence type="ECO:0000259" key="2">
    <source>
        <dbReference type="Pfam" id="PF07859"/>
    </source>
</evidence>
<feature type="domain" description="Alpha/beta hydrolase fold-3" evidence="2">
    <location>
        <begin position="57"/>
        <end position="201"/>
    </location>
</feature>
<dbReference type="InterPro" id="IPR029058">
    <property type="entry name" value="AB_hydrolase_fold"/>
</dbReference>
<organism evidence="3 4">
    <name type="scientific">Chauna torquata</name>
    <name type="common">Southern screamer</name>
    <dbReference type="NCBI Taxonomy" id="30388"/>
    <lineage>
        <taxon>Eukaryota</taxon>
        <taxon>Metazoa</taxon>
        <taxon>Chordata</taxon>
        <taxon>Craniata</taxon>
        <taxon>Vertebrata</taxon>
        <taxon>Euteleostomi</taxon>
        <taxon>Archelosauria</taxon>
        <taxon>Archosauria</taxon>
        <taxon>Dinosauria</taxon>
        <taxon>Saurischia</taxon>
        <taxon>Theropoda</taxon>
        <taxon>Coelurosauria</taxon>
        <taxon>Aves</taxon>
        <taxon>Neognathae</taxon>
        <taxon>Galloanserae</taxon>
        <taxon>Anseriformes</taxon>
        <taxon>Anhimidae</taxon>
        <taxon>Chauna</taxon>
    </lineage>
</organism>
<reference evidence="3 4" key="1">
    <citation type="submission" date="2019-09" db="EMBL/GenBank/DDBJ databases">
        <title>Bird 10,000 Genomes (B10K) Project - Family phase.</title>
        <authorList>
            <person name="Zhang G."/>
        </authorList>
    </citation>
    <scope>NUCLEOTIDE SEQUENCE [LARGE SCALE GENOMIC DNA]</scope>
    <source>
        <strain evidence="3">B10K-DU-011-36</strain>
        <tissue evidence="3">Muscle</tissue>
    </source>
</reference>
<dbReference type="InterPro" id="IPR050300">
    <property type="entry name" value="GDXG_lipolytic_enzyme"/>
</dbReference>
<evidence type="ECO:0000256" key="1">
    <source>
        <dbReference type="ARBA" id="ARBA00022801"/>
    </source>
</evidence>
<protein>
    <submittedName>
        <fullName evidence="3">ADCL4 protein</fullName>
    </submittedName>
</protein>
<sequence length="344" mass="38993">LLEKFGITSAAYFLRIIMDGIPPSKDKHLFIKDLRFEKVEVRMYQPKISTAGQRRGVLYFHGGVGWLGSIRAYERICRYFARKTNSVVVSVGYRLAPEHPYPTQFEDCLTATIHFMRTAQDYGVDSSRIIVCGDSSGGTLAAAVAQALVNRRDVPKLRAQILIYPFLQAADFNLPSYQQNEGVPILSKERTLILGLKYLNKDLSALNSILKGSHIPEELRLKYQKWLSPDNIPHEFKSRGYMPSTIQPYSEELHAFTKPFLEPVFSPLLSEDSVIAQLPETFILTCEYDVLRDDGLLYKKRLEDHGIKVTLCHLQEGFHGTIFLAVYGKILSFQSGIKGLQKIT</sequence>